<comment type="pathway">
    <text evidence="7">Cell wall biogenesis; peptidoglycan biosynthesis.</text>
</comment>
<proteinExistence type="inferred from homology"/>
<keyword evidence="7" id="KW-0133">Cell shape</keyword>
<comment type="subcellular location">
    <subcellularLocation>
        <location evidence="7">Cell membrane</location>
        <topology evidence="7">Multi-pass membrane protein</topology>
    </subcellularLocation>
    <subcellularLocation>
        <location evidence="1">Membrane</location>
        <topology evidence="1">Multi-pass membrane protein</topology>
    </subcellularLocation>
</comment>
<comment type="cofactor">
    <cofactor evidence="7 9">
        <name>Mg(2+)</name>
        <dbReference type="ChEBI" id="CHEBI:18420"/>
    </cofactor>
</comment>
<keyword evidence="6 7" id="KW-0472">Membrane</keyword>
<keyword evidence="7" id="KW-1003">Cell membrane</keyword>
<feature type="transmembrane region" description="Helical" evidence="7">
    <location>
        <begin position="252"/>
        <end position="275"/>
    </location>
</feature>
<dbReference type="Pfam" id="PF10555">
    <property type="entry name" value="MraY_sig1"/>
    <property type="match status" value="1"/>
</dbReference>
<reference evidence="10" key="2">
    <citation type="submission" date="2021-04" db="EMBL/GenBank/DDBJ databases">
        <authorList>
            <person name="Gilroy R."/>
        </authorList>
    </citation>
    <scope>NUCLEOTIDE SEQUENCE</scope>
    <source>
        <strain evidence="10">CHK183-5548</strain>
    </source>
</reference>
<dbReference type="GO" id="GO:0051301">
    <property type="term" value="P:cell division"/>
    <property type="evidence" value="ECO:0007669"/>
    <property type="project" value="UniProtKB-KW"/>
</dbReference>
<evidence type="ECO:0000256" key="4">
    <source>
        <dbReference type="ARBA" id="ARBA00022692"/>
    </source>
</evidence>
<feature type="transmembrane region" description="Helical" evidence="7">
    <location>
        <begin position="6"/>
        <end position="28"/>
    </location>
</feature>
<comment type="caution">
    <text evidence="10">The sequence shown here is derived from an EMBL/GenBank/DDBJ whole genome shotgun (WGS) entry which is preliminary data.</text>
</comment>
<keyword evidence="3 7" id="KW-0808">Transferase</keyword>
<feature type="binding site" evidence="9">
    <location>
        <position position="231"/>
    </location>
    <ligand>
        <name>Mg(2+)</name>
        <dbReference type="ChEBI" id="CHEBI:18420"/>
    </ligand>
</feature>
<dbReference type="PROSITE" id="PS01348">
    <property type="entry name" value="MRAY_2"/>
    <property type="match status" value="1"/>
</dbReference>
<dbReference type="NCBIfam" id="TIGR00445">
    <property type="entry name" value="mraY"/>
    <property type="match status" value="1"/>
</dbReference>
<feature type="transmembrane region" description="Helical" evidence="7">
    <location>
        <begin position="177"/>
        <end position="197"/>
    </location>
</feature>
<dbReference type="HAMAP" id="MF_00038">
    <property type="entry name" value="MraY"/>
    <property type="match status" value="1"/>
</dbReference>
<dbReference type="GO" id="GO:0005886">
    <property type="term" value="C:plasma membrane"/>
    <property type="evidence" value="ECO:0007669"/>
    <property type="project" value="UniProtKB-SubCell"/>
</dbReference>
<dbReference type="CDD" id="cd06852">
    <property type="entry name" value="GT_MraY"/>
    <property type="match status" value="1"/>
</dbReference>
<feature type="transmembrane region" description="Helical" evidence="7">
    <location>
        <begin position="303"/>
        <end position="321"/>
    </location>
</feature>
<comment type="function">
    <text evidence="7">Catalyzes the initial step of the lipid cycle reactions in the biosynthesis of the cell wall peptidoglycan: transfers peptidoglycan precursor phospho-MurNAc-pentapeptide from UDP-MurNAc-pentapeptide onto the lipid carrier undecaprenyl phosphate, yielding undecaprenyl-pyrophosphoryl-MurNAc-pentapeptide, known as lipid I.</text>
</comment>
<evidence type="ECO:0000256" key="2">
    <source>
        <dbReference type="ARBA" id="ARBA00005583"/>
    </source>
</evidence>
<dbReference type="Proteomes" id="UP000823883">
    <property type="component" value="Unassembled WGS sequence"/>
</dbReference>
<feature type="transmembrane region" description="Helical" evidence="7">
    <location>
        <begin position="112"/>
        <end position="128"/>
    </location>
</feature>
<keyword evidence="7" id="KW-0961">Cell wall biogenesis/degradation</keyword>
<dbReference type="PANTHER" id="PTHR22926">
    <property type="entry name" value="PHOSPHO-N-ACETYLMURAMOYL-PENTAPEPTIDE-TRANSFERASE"/>
    <property type="match status" value="1"/>
</dbReference>
<comment type="catalytic activity">
    <reaction evidence="7">
        <text>UDP-N-acetyl-alpha-D-muramoyl-L-alanyl-gamma-D-glutamyl-meso-2,6-diaminopimeloyl-D-alanyl-D-alanine + di-trans,octa-cis-undecaprenyl phosphate = di-trans,octa-cis-undecaprenyl diphospho-N-acetyl-alpha-D-muramoyl-L-alanyl-D-glutamyl-meso-2,6-diaminopimeloyl-D-alanyl-D-alanine + UMP</text>
        <dbReference type="Rhea" id="RHEA:28386"/>
        <dbReference type="ChEBI" id="CHEBI:57865"/>
        <dbReference type="ChEBI" id="CHEBI:60392"/>
        <dbReference type="ChEBI" id="CHEBI:61386"/>
        <dbReference type="ChEBI" id="CHEBI:61387"/>
        <dbReference type="EC" id="2.7.8.13"/>
    </reaction>
</comment>
<evidence type="ECO:0000313" key="11">
    <source>
        <dbReference type="Proteomes" id="UP000823883"/>
    </source>
</evidence>
<evidence type="ECO:0000256" key="6">
    <source>
        <dbReference type="ARBA" id="ARBA00023136"/>
    </source>
</evidence>
<protein>
    <recommendedName>
        <fullName evidence="7 8">Phospho-N-acetylmuramoyl-pentapeptide-transferase</fullName>
        <ecNumber evidence="7 8">2.7.8.13</ecNumber>
    </recommendedName>
    <alternativeName>
        <fullName evidence="7">UDP-MurNAc-pentapeptide phosphotransferase</fullName>
    </alternativeName>
</protein>
<evidence type="ECO:0000256" key="9">
    <source>
        <dbReference type="PIRSR" id="PIRSR600715-1"/>
    </source>
</evidence>
<dbReference type="GO" id="GO:0071555">
    <property type="term" value="P:cell wall organization"/>
    <property type="evidence" value="ECO:0007669"/>
    <property type="project" value="UniProtKB-KW"/>
</dbReference>
<keyword evidence="4 7" id="KW-0812">Transmembrane</keyword>
<dbReference type="EMBL" id="DWWL01000047">
    <property type="protein sequence ID" value="HJC47871.1"/>
    <property type="molecule type" value="Genomic_DNA"/>
</dbReference>
<dbReference type="PANTHER" id="PTHR22926:SF5">
    <property type="entry name" value="PHOSPHO-N-ACETYLMURAMOYL-PENTAPEPTIDE-TRANSFERASE HOMOLOG"/>
    <property type="match status" value="1"/>
</dbReference>
<gene>
    <name evidence="7 10" type="primary">mraY</name>
    <name evidence="10" type="ORF">IAA04_07450</name>
</gene>
<keyword evidence="7" id="KW-0132">Cell division</keyword>
<keyword evidence="7" id="KW-0573">Peptidoglycan synthesis</keyword>
<name>A0A9D2PBR6_9FIRM</name>
<feature type="transmembrane region" description="Helical" evidence="7">
    <location>
        <begin position="49"/>
        <end position="70"/>
    </location>
</feature>
<evidence type="ECO:0000256" key="3">
    <source>
        <dbReference type="ARBA" id="ARBA00022679"/>
    </source>
</evidence>
<feature type="transmembrane region" description="Helical" evidence="7">
    <location>
        <begin position="203"/>
        <end position="220"/>
    </location>
</feature>
<accession>A0A9D2PBR6</accession>
<organism evidence="10 11">
    <name type="scientific">Candidatus Lachnoclostridium pullistercoris</name>
    <dbReference type="NCBI Taxonomy" id="2838632"/>
    <lineage>
        <taxon>Bacteria</taxon>
        <taxon>Bacillati</taxon>
        <taxon>Bacillota</taxon>
        <taxon>Clostridia</taxon>
        <taxon>Lachnospirales</taxon>
        <taxon>Lachnospiraceae</taxon>
    </lineage>
</organism>
<comment type="similarity">
    <text evidence="2 7">Belongs to the glycosyltransferase 4 family. MraY subfamily.</text>
</comment>
<sequence>MINETILAIIIAFAVSAILCPVVIPFLHKLKFGQQVRDDGPQAHLKKQGTPTMGGLVILTSIIVTSLFYLKDYPKIIPVLFVTVGFGIIGFLDDYIKIVMKRSEGLNPKQKLLGQFVITGIFCWYLMTAEDVGTAILIPFTGGFDSGYYLNLGWLFIPFLFFVTLGTDNGVNFTDGLDGLCTSVTILVATFMTVVAVGENAGISPITGAVVGSLLGFLLFNVYPAKVFMGDTGSLALGGFVAASAFMMQIPLFIAIVGLIYLVEVLSVIIQVTYFKKTGGKRIFKMAPIHHHFELCGWSETRVVAVFSIITAILCLIAYLGL</sequence>
<evidence type="ECO:0000256" key="7">
    <source>
        <dbReference type="HAMAP-Rule" id="MF_00038"/>
    </source>
</evidence>
<feature type="transmembrane region" description="Helical" evidence="7">
    <location>
        <begin position="148"/>
        <end position="165"/>
    </location>
</feature>
<dbReference type="InterPro" id="IPR000715">
    <property type="entry name" value="Glycosyl_transferase_4"/>
</dbReference>
<dbReference type="EC" id="2.7.8.13" evidence="7 8"/>
<evidence type="ECO:0000256" key="8">
    <source>
        <dbReference type="NCBIfam" id="TIGR00445"/>
    </source>
</evidence>
<reference evidence="10" key="1">
    <citation type="journal article" date="2021" name="PeerJ">
        <title>Extensive microbial diversity within the chicken gut microbiome revealed by metagenomics and culture.</title>
        <authorList>
            <person name="Gilroy R."/>
            <person name="Ravi A."/>
            <person name="Getino M."/>
            <person name="Pursley I."/>
            <person name="Horton D.L."/>
            <person name="Alikhan N.F."/>
            <person name="Baker D."/>
            <person name="Gharbi K."/>
            <person name="Hall N."/>
            <person name="Watson M."/>
            <person name="Adriaenssens E.M."/>
            <person name="Foster-Nyarko E."/>
            <person name="Jarju S."/>
            <person name="Secka A."/>
            <person name="Antonio M."/>
            <person name="Oren A."/>
            <person name="Chaudhuri R.R."/>
            <person name="La Ragione R."/>
            <person name="Hildebrand F."/>
            <person name="Pallen M.J."/>
        </authorList>
    </citation>
    <scope>NUCLEOTIDE SEQUENCE</scope>
    <source>
        <strain evidence="10">CHK183-5548</strain>
    </source>
</reference>
<dbReference type="GO" id="GO:0008360">
    <property type="term" value="P:regulation of cell shape"/>
    <property type="evidence" value="ECO:0007669"/>
    <property type="project" value="UniProtKB-KW"/>
</dbReference>
<feature type="binding site" evidence="9">
    <location>
        <position position="172"/>
    </location>
    <ligand>
        <name>Mg(2+)</name>
        <dbReference type="ChEBI" id="CHEBI:18420"/>
    </ligand>
</feature>
<evidence type="ECO:0000313" key="10">
    <source>
        <dbReference type="EMBL" id="HJC47871.1"/>
    </source>
</evidence>
<keyword evidence="7 9" id="KW-0479">Metal-binding</keyword>
<keyword evidence="7" id="KW-0131">Cell cycle</keyword>
<dbReference type="GO" id="GO:0008963">
    <property type="term" value="F:phospho-N-acetylmuramoyl-pentapeptide-transferase activity"/>
    <property type="evidence" value="ECO:0007669"/>
    <property type="project" value="UniProtKB-UniRule"/>
</dbReference>
<dbReference type="PROSITE" id="PS01347">
    <property type="entry name" value="MRAY_1"/>
    <property type="match status" value="1"/>
</dbReference>
<dbReference type="InterPro" id="IPR003524">
    <property type="entry name" value="PNAcMuramoyl-5peptid_Trfase"/>
</dbReference>
<keyword evidence="7 9" id="KW-0460">Magnesium</keyword>
<keyword evidence="5 7" id="KW-1133">Transmembrane helix</keyword>
<evidence type="ECO:0000256" key="1">
    <source>
        <dbReference type="ARBA" id="ARBA00004141"/>
    </source>
</evidence>
<dbReference type="AlphaFoldDB" id="A0A9D2PBR6"/>
<feature type="transmembrane region" description="Helical" evidence="7">
    <location>
        <begin position="76"/>
        <end position="92"/>
    </location>
</feature>
<dbReference type="Pfam" id="PF00953">
    <property type="entry name" value="Glycos_transf_4"/>
    <property type="match status" value="1"/>
</dbReference>
<dbReference type="GO" id="GO:0046872">
    <property type="term" value="F:metal ion binding"/>
    <property type="evidence" value="ECO:0007669"/>
    <property type="project" value="UniProtKB-KW"/>
</dbReference>
<dbReference type="GO" id="GO:0009252">
    <property type="term" value="P:peptidoglycan biosynthetic process"/>
    <property type="evidence" value="ECO:0007669"/>
    <property type="project" value="UniProtKB-UniRule"/>
</dbReference>
<evidence type="ECO:0000256" key="5">
    <source>
        <dbReference type="ARBA" id="ARBA00022989"/>
    </source>
</evidence>
<dbReference type="InterPro" id="IPR018480">
    <property type="entry name" value="PNAcMuramoyl-5peptid_Trfase_CS"/>
</dbReference>